<comment type="caution">
    <text evidence="1">The sequence shown here is derived from an EMBL/GenBank/DDBJ whole genome shotgun (WGS) entry which is preliminary data.</text>
</comment>
<evidence type="ECO:0000313" key="1">
    <source>
        <dbReference type="EMBL" id="TSE35022.1"/>
    </source>
</evidence>
<name>A0A554XGS7_9BURK</name>
<evidence type="ECO:0000313" key="2">
    <source>
        <dbReference type="Proteomes" id="UP000316388"/>
    </source>
</evidence>
<dbReference type="Proteomes" id="UP000316388">
    <property type="component" value="Unassembled WGS sequence"/>
</dbReference>
<organism evidence="1 2">
    <name type="scientific">Tepidimonas fonticaldi</name>
    <dbReference type="NCBI Taxonomy" id="1101373"/>
    <lineage>
        <taxon>Bacteria</taxon>
        <taxon>Pseudomonadati</taxon>
        <taxon>Pseudomonadota</taxon>
        <taxon>Betaproteobacteria</taxon>
        <taxon>Burkholderiales</taxon>
        <taxon>Tepidimonas</taxon>
    </lineage>
</organism>
<accession>A0A554XGS7</accession>
<reference evidence="1 2" key="1">
    <citation type="submission" date="2019-07" db="EMBL/GenBank/DDBJ databases">
        <title>Tepidimonas fonticaldi AT-A2 draft genome.</title>
        <authorList>
            <person name="Da Costa M.S."/>
            <person name="Froufe H.J.C."/>
            <person name="Egas C."/>
            <person name="Albuquerque L."/>
        </authorList>
    </citation>
    <scope>NUCLEOTIDE SEQUENCE [LARGE SCALE GENOMIC DNA]</scope>
    <source>
        <strain evidence="1 2">AT-A2</strain>
    </source>
</reference>
<dbReference type="AlphaFoldDB" id="A0A554XGS7"/>
<dbReference type="EMBL" id="VJOO01000032">
    <property type="protein sequence ID" value="TSE35022.1"/>
    <property type="molecule type" value="Genomic_DNA"/>
</dbReference>
<protein>
    <submittedName>
        <fullName evidence="1">Uncharacterized protein</fullName>
    </submittedName>
</protein>
<dbReference type="RefSeq" id="WP_143969666.1">
    <property type="nucleotide sequence ID" value="NZ_VJOO01000032.1"/>
</dbReference>
<gene>
    <name evidence="1" type="ORF">Tfont_02440</name>
</gene>
<proteinExistence type="predicted"/>
<sequence length="101" mass="11003">MPKKKSIKGSANEFKAEADKILAFLTASAGLGDEHVSWCHDLAIIRLYRAFESLMLDTLVGALNNDTSTLSTKTGFSFPKHLTYDTCACALMPLPPPCWPA</sequence>